<dbReference type="PROSITE" id="PS00107">
    <property type="entry name" value="PROTEIN_KINASE_ATP"/>
    <property type="match status" value="1"/>
</dbReference>
<evidence type="ECO:0000256" key="17">
    <source>
        <dbReference type="ARBA" id="ARBA00023136"/>
    </source>
</evidence>
<dbReference type="Pfam" id="PF13855">
    <property type="entry name" value="LRR_8"/>
    <property type="match status" value="3"/>
</dbReference>
<dbReference type="PRINTS" id="PR00019">
    <property type="entry name" value="LEURICHRPT"/>
</dbReference>
<reference evidence="27" key="1">
    <citation type="journal article" date="2013" name="Science">
        <title>The Amborella genome and the evolution of flowering plants.</title>
        <authorList>
            <consortium name="Amborella Genome Project"/>
        </authorList>
    </citation>
    <scope>NUCLEOTIDE SEQUENCE [LARGE SCALE GENOMIC DNA]</scope>
</reference>
<feature type="binding site" evidence="22">
    <location>
        <position position="791"/>
    </location>
    <ligand>
        <name>ATP</name>
        <dbReference type="ChEBI" id="CHEBI:30616"/>
    </ligand>
</feature>
<evidence type="ECO:0000256" key="4">
    <source>
        <dbReference type="ARBA" id="ARBA00009592"/>
    </source>
</evidence>
<sequence>MGFWGFLILVLGFLAQFRDVNSQNQRCSSSDLDALMGFMAGLSQGINGWGNDSYCCSWRGVFCGSSGAASSSGSETMVIRLVLRELGLNGSISRALASLDQLQTLDLSLNMLYGSVPSELFRLQRLEYLDLSYNKLSGNFTDVIGLPSVRVFNISSNFFDGQLPLLSGPVNLTVFNISNNSFTGSIDAGICRNSGKIQAIDLSMNLFSGYFPVGFGNCRSLQILSLSCNSLSGQLPDDLFGLSLLEQLSFSANRLSGNFSNRLGNLSKLVILDLSANGFSGPVPEIFGNLKNLQTLFAYSNRLVGPLPSSLSNCSGLRMLNLKNNSLSGTLSLDFSMFPRLNLLDVGSNHFEGLLPASLSSCQELKTINLGRNGLSGQIPQSFANMQSLSFLSLSNNSFHNISEALGILQQCRSLTSLILTMNFQGEEMPIDINGFGGLKFLAIPNCGLSGFIPPWLQNCENLQVLDLSWNHLSGSIPPWIGDFERLFYLDLSNNSFTGEIPKNLTLLKSLISRSYWPRDSTIEMPVIIKRNHSAAGFQYNQISSFPPTLSLAHNGLGGPIWEEFGNLRLLHVLDLSSNNLSGSIPSNLSNMRSLEILDLSFNNLSGSIPFSLCLLTFLSSISVAYNQLQGPIPTGSQFSTFSARSFYGNPGLCGSPLPPCNRTDTRPYLPSLSQGKLKKNRTTIIVSTTLCLGIWMALFLAVVFIIASRRHRKRKCGDGVCRTAGGIRRSSEFSGSRMVILFQPQDKKELTICDLLKATDNFDQANIIGCGGFGLVYRATLPDGRKVAIKRLSGDCGQMDREFQAEVESLSRAQHKNLVLLQGYCRHGDDRLLIYSFMENGSLDYWLHERLDGGSMLDWASRLRMAQGAAHGLAYLHQTCEPNILHRDIKSSNILLDEEFEAHLADFGLARLILPYDTHVTTDLVGTLGYIPPEYGQASVATFKGDVYSFGVVLLELLTGKRPVDVCKPKGCRDLVSWILQLKSEGREEEVFDPFVYEKEHSKQMLQMLEVACSCVNACPKARPFICQVVSWLDSIGADSQQTK</sequence>
<comment type="catalytic activity">
    <reaction evidence="20">
        <text>L-threonyl-[protein] + ATP = O-phospho-L-threonyl-[protein] + ADP + H(+)</text>
        <dbReference type="Rhea" id="RHEA:46608"/>
        <dbReference type="Rhea" id="RHEA-COMP:11060"/>
        <dbReference type="Rhea" id="RHEA-COMP:11605"/>
        <dbReference type="ChEBI" id="CHEBI:15378"/>
        <dbReference type="ChEBI" id="CHEBI:30013"/>
        <dbReference type="ChEBI" id="CHEBI:30616"/>
        <dbReference type="ChEBI" id="CHEBI:61977"/>
        <dbReference type="ChEBI" id="CHEBI:456216"/>
        <dbReference type="EC" id="2.7.11.1"/>
    </reaction>
</comment>
<evidence type="ECO:0000256" key="9">
    <source>
        <dbReference type="ARBA" id="ARBA00022679"/>
    </source>
</evidence>
<dbReference type="InterPro" id="IPR013210">
    <property type="entry name" value="LRR_N_plant-typ"/>
</dbReference>
<keyword evidence="17 23" id="KW-0472">Membrane</keyword>
<dbReference type="FunFam" id="3.30.200.20:FF:000566">
    <property type="entry name" value="Phytosulfokine receptor 1"/>
    <property type="match status" value="1"/>
</dbReference>
<dbReference type="Gene3D" id="3.30.200.20">
    <property type="entry name" value="Phosphorylase Kinase, domain 1"/>
    <property type="match status" value="1"/>
</dbReference>
<keyword evidence="12" id="KW-0677">Repeat</keyword>
<dbReference type="Gene3D" id="3.80.10.10">
    <property type="entry name" value="Ribonuclease Inhibitor"/>
    <property type="match status" value="3"/>
</dbReference>
<dbReference type="SMART" id="SM00369">
    <property type="entry name" value="LRR_TYP"/>
    <property type="match status" value="9"/>
</dbReference>
<evidence type="ECO:0000259" key="25">
    <source>
        <dbReference type="PROSITE" id="PS50011"/>
    </source>
</evidence>
<dbReference type="EC" id="2.7.11.1" evidence="5"/>
<evidence type="ECO:0000256" key="2">
    <source>
        <dbReference type="ARBA" id="ARBA00004236"/>
    </source>
</evidence>
<organism evidence="26 27">
    <name type="scientific">Amborella trichopoda</name>
    <dbReference type="NCBI Taxonomy" id="13333"/>
    <lineage>
        <taxon>Eukaryota</taxon>
        <taxon>Viridiplantae</taxon>
        <taxon>Streptophyta</taxon>
        <taxon>Embryophyta</taxon>
        <taxon>Tracheophyta</taxon>
        <taxon>Spermatophyta</taxon>
        <taxon>Magnoliopsida</taxon>
        <taxon>Amborellales</taxon>
        <taxon>Amborellaceae</taxon>
        <taxon>Amborella</taxon>
    </lineage>
</organism>
<keyword evidence="13 22" id="KW-0547">Nucleotide-binding</keyword>
<dbReference type="Pfam" id="PF08263">
    <property type="entry name" value="LRRNT_2"/>
    <property type="match status" value="1"/>
</dbReference>
<dbReference type="AlphaFoldDB" id="W1PP90"/>
<dbReference type="InterPro" id="IPR017441">
    <property type="entry name" value="Protein_kinase_ATP_BS"/>
</dbReference>
<dbReference type="OrthoDB" id="676979at2759"/>
<keyword evidence="19" id="KW-0325">Glycoprotein</keyword>
<dbReference type="Gene3D" id="1.10.510.10">
    <property type="entry name" value="Transferase(Phosphotransferase) domain 1"/>
    <property type="match status" value="1"/>
</dbReference>
<evidence type="ECO:0000256" key="6">
    <source>
        <dbReference type="ARBA" id="ARBA00022475"/>
    </source>
</evidence>
<name>W1PP90_AMBTC</name>
<dbReference type="GO" id="GO:0005524">
    <property type="term" value="F:ATP binding"/>
    <property type="evidence" value="ECO:0007669"/>
    <property type="project" value="UniProtKB-UniRule"/>
</dbReference>
<dbReference type="Gramene" id="ERN09546">
    <property type="protein sequence ID" value="ERN09546"/>
    <property type="gene ID" value="AMTR_s00029p00150520"/>
</dbReference>
<dbReference type="eggNOG" id="ENOG502QV5Y">
    <property type="taxonomic scope" value="Eukaryota"/>
</dbReference>
<evidence type="ECO:0000256" key="8">
    <source>
        <dbReference type="ARBA" id="ARBA00022614"/>
    </source>
</evidence>
<dbReference type="InterPro" id="IPR011009">
    <property type="entry name" value="Kinase-like_dom_sf"/>
</dbReference>
<evidence type="ECO:0000256" key="20">
    <source>
        <dbReference type="ARBA" id="ARBA00047899"/>
    </source>
</evidence>
<feature type="signal peptide" evidence="24">
    <location>
        <begin position="1"/>
        <end position="22"/>
    </location>
</feature>
<dbReference type="SMART" id="SM00365">
    <property type="entry name" value="LRR_SD22"/>
    <property type="match status" value="5"/>
</dbReference>
<evidence type="ECO:0000256" key="15">
    <source>
        <dbReference type="ARBA" id="ARBA00022840"/>
    </source>
</evidence>
<proteinExistence type="inferred from homology"/>
<evidence type="ECO:0000256" key="21">
    <source>
        <dbReference type="ARBA" id="ARBA00048679"/>
    </source>
</evidence>
<feature type="chain" id="PRO_5004808157" description="non-specific serine/threonine protein kinase" evidence="24">
    <location>
        <begin position="23"/>
        <end position="1045"/>
    </location>
</feature>
<evidence type="ECO:0000256" key="16">
    <source>
        <dbReference type="ARBA" id="ARBA00022989"/>
    </source>
</evidence>
<evidence type="ECO:0000256" key="22">
    <source>
        <dbReference type="PROSITE-ProRule" id="PRU10141"/>
    </source>
</evidence>
<keyword evidence="9" id="KW-0808">Transferase</keyword>
<dbReference type="GO" id="GO:0004674">
    <property type="term" value="F:protein serine/threonine kinase activity"/>
    <property type="evidence" value="ECO:0007669"/>
    <property type="project" value="UniProtKB-KW"/>
</dbReference>
<accession>W1PP90</accession>
<evidence type="ECO:0000256" key="10">
    <source>
        <dbReference type="ARBA" id="ARBA00022692"/>
    </source>
</evidence>
<keyword evidence="18" id="KW-0675">Receptor</keyword>
<evidence type="ECO:0000256" key="13">
    <source>
        <dbReference type="ARBA" id="ARBA00022741"/>
    </source>
</evidence>
<keyword evidence="8" id="KW-0433">Leucine-rich repeat</keyword>
<dbReference type="OMA" id="SMHNIDA"/>
<comment type="subcellular location">
    <subcellularLocation>
        <location evidence="2">Cell membrane</location>
    </subcellularLocation>
    <subcellularLocation>
        <location evidence="1">Membrane</location>
        <topology evidence="1">Single-pass membrane protein</topology>
    </subcellularLocation>
</comment>
<evidence type="ECO:0000256" key="24">
    <source>
        <dbReference type="SAM" id="SignalP"/>
    </source>
</evidence>
<evidence type="ECO:0000256" key="11">
    <source>
        <dbReference type="ARBA" id="ARBA00022729"/>
    </source>
</evidence>
<evidence type="ECO:0000256" key="18">
    <source>
        <dbReference type="ARBA" id="ARBA00023170"/>
    </source>
</evidence>
<dbReference type="SUPFAM" id="SSF56112">
    <property type="entry name" value="Protein kinase-like (PK-like)"/>
    <property type="match status" value="1"/>
</dbReference>
<evidence type="ECO:0000256" key="12">
    <source>
        <dbReference type="ARBA" id="ARBA00022737"/>
    </source>
</evidence>
<evidence type="ECO:0000256" key="19">
    <source>
        <dbReference type="ARBA" id="ARBA00023180"/>
    </source>
</evidence>
<dbReference type="SUPFAM" id="SSF52047">
    <property type="entry name" value="RNI-like"/>
    <property type="match status" value="1"/>
</dbReference>
<keyword evidence="6" id="KW-1003">Cell membrane</keyword>
<feature type="transmembrane region" description="Helical" evidence="23">
    <location>
        <begin position="685"/>
        <end position="708"/>
    </location>
</feature>
<dbReference type="InterPro" id="IPR001611">
    <property type="entry name" value="Leu-rich_rpt"/>
</dbReference>
<keyword evidence="7" id="KW-0723">Serine/threonine-protein kinase</keyword>
<comment type="similarity">
    <text evidence="4">Belongs to the RLP family.</text>
</comment>
<feature type="domain" description="Protein kinase" evidence="25">
    <location>
        <begin position="763"/>
        <end position="1034"/>
    </location>
</feature>
<dbReference type="HOGENOM" id="CLU_000288_22_9_1"/>
<evidence type="ECO:0000313" key="26">
    <source>
        <dbReference type="EMBL" id="ERN09546.1"/>
    </source>
</evidence>
<keyword evidence="27" id="KW-1185">Reference proteome</keyword>
<dbReference type="PROSITE" id="PS00108">
    <property type="entry name" value="PROTEIN_KINASE_ST"/>
    <property type="match status" value="1"/>
</dbReference>
<dbReference type="PROSITE" id="PS51450">
    <property type="entry name" value="LRR"/>
    <property type="match status" value="2"/>
</dbReference>
<dbReference type="InterPro" id="IPR032675">
    <property type="entry name" value="LRR_dom_sf"/>
</dbReference>
<dbReference type="PANTHER" id="PTHR48053:SF155">
    <property type="entry name" value="LOW QUALITY PROTEIN: RECEPTOR-LIKE PROTEIN 2"/>
    <property type="match status" value="1"/>
</dbReference>
<dbReference type="PANTHER" id="PTHR48053">
    <property type="entry name" value="LEUCINE RICH REPEAT FAMILY PROTEIN, EXPRESSED"/>
    <property type="match status" value="1"/>
</dbReference>
<dbReference type="KEGG" id="atr:18437702"/>
<evidence type="ECO:0000256" key="3">
    <source>
        <dbReference type="ARBA" id="ARBA00008684"/>
    </source>
</evidence>
<dbReference type="InterPro" id="IPR003591">
    <property type="entry name" value="Leu-rich_rpt_typical-subtyp"/>
</dbReference>
<evidence type="ECO:0000256" key="7">
    <source>
        <dbReference type="ARBA" id="ARBA00022527"/>
    </source>
</evidence>
<dbReference type="GO" id="GO:0005886">
    <property type="term" value="C:plasma membrane"/>
    <property type="evidence" value="ECO:0007669"/>
    <property type="project" value="UniProtKB-SubCell"/>
</dbReference>
<dbReference type="FunFam" id="3.80.10.10:FF:000213">
    <property type="entry name" value="Tyrosine-sulfated glycopeptide receptor 1"/>
    <property type="match status" value="1"/>
</dbReference>
<keyword evidence="15 22" id="KW-0067">ATP-binding</keyword>
<evidence type="ECO:0000256" key="14">
    <source>
        <dbReference type="ARBA" id="ARBA00022777"/>
    </source>
</evidence>
<keyword evidence="16 23" id="KW-1133">Transmembrane helix</keyword>
<dbReference type="InterPro" id="IPR001245">
    <property type="entry name" value="Ser-Thr/Tyr_kinase_cat_dom"/>
</dbReference>
<evidence type="ECO:0000256" key="1">
    <source>
        <dbReference type="ARBA" id="ARBA00004167"/>
    </source>
</evidence>
<dbReference type="SMART" id="SM00220">
    <property type="entry name" value="S_TKc"/>
    <property type="match status" value="1"/>
</dbReference>
<comment type="similarity">
    <text evidence="3">Belongs to the protein kinase superfamily. Ser/Thr protein kinase family.</text>
</comment>
<comment type="catalytic activity">
    <reaction evidence="21">
        <text>L-seryl-[protein] + ATP = O-phospho-L-seryl-[protein] + ADP + H(+)</text>
        <dbReference type="Rhea" id="RHEA:17989"/>
        <dbReference type="Rhea" id="RHEA-COMP:9863"/>
        <dbReference type="Rhea" id="RHEA-COMP:11604"/>
        <dbReference type="ChEBI" id="CHEBI:15378"/>
        <dbReference type="ChEBI" id="CHEBI:29999"/>
        <dbReference type="ChEBI" id="CHEBI:30616"/>
        <dbReference type="ChEBI" id="CHEBI:83421"/>
        <dbReference type="ChEBI" id="CHEBI:456216"/>
        <dbReference type="EC" id="2.7.11.1"/>
    </reaction>
</comment>
<dbReference type="InterPro" id="IPR000719">
    <property type="entry name" value="Prot_kinase_dom"/>
</dbReference>
<evidence type="ECO:0000313" key="27">
    <source>
        <dbReference type="Proteomes" id="UP000017836"/>
    </source>
</evidence>
<dbReference type="Proteomes" id="UP000017836">
    <property type="component" value="Unassembled WGS sequence"/>
</dbReference>
<dbReference type="Pfam" id="PF00560">
    <property type="entry name" value="LRR_1"/>
    <property type="match status" value="5"/>
</dbReference>
<dbReference type="Pfam" id="PF07714">
    <property type="entry name" value="PK_Tyr_Ser-Thr"/>
    <property type="match status" value="1"/>
</dbReference>
<dbReference type="InterPro" id="IPR051716">
    <property type="entry name" value="Plant_RL_S/T_kinase"/>
</dbReference>
<dbReference type="FunFam" id="3.80.10.10:FF:000095">
    <property type="entry name" value="LRR receptor-like serine/threonine-protein kinase GSO1"/>
    <property type="match status" value="1"/>
</dbReference>
<dbReference type="PROSITE" id="PS50011">
    <property type="entry name" value="PROTEIN_KINASE_DOM"/>
    <property type="match status" value="1"/>
</dbReference>
<keyword evidence="14" id="KW-0418">Kinase</keyword>
<dbReference type="SUPFAM" id="SSF52058">
    <property type="entry name" value="L domain-like"/>
    <property type="match status" value="2"/>
</dbReference>
<gene>
    <name evidence="26" type="ORF">AMTR_s00029p00150520</name>
</gene>
<keyword evidence="10 23" id="KW-0812">Transmembrane</keyword>
<evidence type="ECO:0000256" key="23">
    <source>
        <dbReference type="SAM" id="Phobius"/>
    </source>
</evidence>
<protein>
    <recommendedName>
        <fullName evidence="5">non-specific serine/threonine protein kinase</fullName>
        <ecNumber evidence="5">2.7.11.1</ecNumber>
    </recommendedName>
</protein>
<dbReference type="EMBL" id="KI392980">
    <property type="protein sequence ID" value="ERN09546.1"/>
    <property type="molecule type" value="Genomic_DNA"/>
</dbReference>
<keyword evidence="11 24" id="KW-0732">Signal</keyword>
<dbReference type="InterPro" id="IPR008271">
    <property type="entry name" value="Ser/Thr_kinase_AS"/>
</dbReference>
<dbReference type="STRING" id="13333.W1PP90"/>
<dbReference type="FunFam" id="1.10.510.10:FF:000309">
    <property type="entry name" value="Leucine-rich repeat receptor-like protein kinase"/>
    <property type="match status" value="1"/>
</dbReference>
<evidence type="ECO:0000256" key="5">
    <source>
        <dbReference type="ARBA" id="ARBA00012513"/>
    </source>
</evidence>